<keyword evidence="1 3" id="KW-0732">Signal</keyword>
<feature type="chain" id="PRO_5045498233" evidence="3">
    <location>
        <begin position="22"/>
        <end position="1078"/>
    </location>
</feature>
<proteinExistence type="predicted"/>
<dbReference type="InterPro" id="IPR054593">
    <property type="entry name" value="Beta-mannosidase-like_N2"/>
</dbReference>
<evidence type="ECO:0000313" key="5">
    <source>
        <dbReference type="EMBL" id="MFD2731325.1"/>
    </source>
</evidence>
<protein>
    <submittedName>
        <fullName evidence="5">Glycosyl hydrolase</fullName>
    </submittedName>
</protein>
<dbReference type="Pfam" id="PF22666">
    <property type="entry name" value="Glyco_hydro_2_N2"/>
    <property type="match status" value="1"/>
</dbReference>
<evidence type="ECO:0000313" key="6">
    <source>
        <dbReference type="Proteomes" id="UP001597546"/>
    </source>
</evidence>
<evidence type="ECO:0000256" key="2">
    <source>
        <dbReference type="ARBA" id="ARBA00022801"/>
    </source>
</evidence>
<dbReference type="PANTHER" id="PTHR43817">
    <property type="entry name" value="GLYCOSYL HYDROLASE"/>
    <property type="match status" value="1"/>
</dbReference>
<name>A0ABW5TRG0_9SPHI</name>
<dbReference type="Proteomes" id="UP001597546">
    <property type="component" value="Unassembled WGS sequence"/>
</dbReference>
<dbReference type="Gene3D" id="2.60.120.260">
    <property type="entry name" value="Galactose-binding domain-like"/>
    <property type="match status" value="2"/>
</dbReference>
<keyword evidence="2 5" id="KW-0378">Hydrolase</keyword>
<evidence type="ECO:0000256" key="3">
    <source>
        <dbReference type="SAM" id="SignalP"/>
    </source>
</evidence>
<dbReference type="GO" id="GO:0016787">
    <property type="term" value="F:hydrolase activity"/>
    <property type="evidence" value="ECO:0007669"/>
    <property type="project" value="UniProtKB-KW"/>
</dbReference>
<sequence>MCFLKRIFCLIIIFCSLKVWAQQNNNAKPWVFWYWVQAGVSKAGITADLQAMKEAGIGGAYLACIKGETNPSLYTPTAVQLTPQWWDMVTFAFAEAKRLDLKITMHISDGFALAGGPWITPELSMQKVVFSKMNVKGGQSLKVQLPQPHHFENYYQDIQIVAFPSLNGSDLNTKILKPKIIASTGENVDFLVNPDGKKSFKSSEKASITYAFEQAFTCRTIRIESNGNNYQAQRLLVQTSHDGINFKDHQQLKAPRHGWQDTDVEHTYSIVPVTAKYFRFVFDKEGSLLAAEDLDAAKWKPNLKLTGLQLFTEPTLNQYESKNGEVWRISERTTSKEISDDLCVNTNQIINLTDQVNAYGELNWKAPAGNWTILRIGHTSTGHTNATGGGAIGLEIDKFNPEAIKLHFNNWFAEIQKRVGDKGDLSSFYVDSWECGSQNWSANFANEFKQRRGYDLMPFLPVMAGVPLESAQKSEQVLYDVRLTISQLVNDVFYKTLAQIAKERNLTFAAENVSPTMVSDGLLHFKTADIPMGEFWLNSPTHDKPNDMLDAISAGHIYGKPIIQSESFTTVRMDWSEHPGNLKIVQDRNYALGINKIMYHVFVQNPWLDRKPGMTLDGVGLYFQRDQTWWKPGKAWVDYATNTQNLLQKGKPVRDIAVFTGDEIPRRSLLPDRFVNTLPGIFGQERVEAERIRNQNKDVPLQQIPKGVTNTANGFQSENWINPLNGYAYDSFNPDALQSAFVENGRVKFSKEGAAYKVLVLPITNLMNPDGIISKTSLDKIKQLENQGIIIVKDKPYFNQDFSQFGLEKDLIVIDSSGKYASDIAFNHRSDQDQEIYFISNQQQKERVLNFSFRFSGMVPHLYNPVTNEWSEITSYQADEERTALTLKLAPAQSVFVIFKKGVLAKNSEGKNWSTFKLVKNISESWNLKFDESYGGPKQSISMEKLTDWTSSPDSNMKYYSGTAVYAKSIQLKKKELKQNLYLNVGEIHDLASVKINGKELGVIWTQPHRINISSAFKKGKNLIEIALTNTWHNRLMGDHALPQDKRITQTTAPYRLEGNPLLPAGLIGPVTIEKEIK</sequence>
<reference evidence="6" key="1">
    <citation type="journal article" date="2019" name="Int. J. Syst. Evol. Microbiol.">
        <title>The Global Catalogue of Microorganisms (GCM) 10K type strain sequencing project: providing services to taxonomists for standard genome sequencing and annotation.</title>
        <authorList>
            <consortium name="The Broad Institute Genomics Platform"/>
            <consortium name="The Broad Institute Genome Sequencing Center for Infectious Disease"/>
            <person name="Wu L."/>
            <person name="Ma J."/>
        </authorList>
    </citation>
    <scope>NUCLEOTIDE SEQUENCE [LARGE SCALE GENOMIC DNA]</scope>
    <source>
        <strain evidence="6">KCTC 42456</strain>
    </source>
</reference>
<organism evidence="5 6">
    <name type="scientific">Pedobacter alpinus</name>
    <dbReference type="NCBI Taxonomy" id="1590643"/>
    <lineage>
        <taxon>Bacteria</taxon>
        <taxon>Pseudomonadati</taxon>
        <taxon>Bacteroidota</taxon>
        <taxon>Sphingobacteriia</taxon>
        <taxon>Sphingobacteriales</taxon>
        <taxon>Sphingobacteriaceae</taxon>
        <taxon>Pedobacter</taxon>
    </lineage>
</organism>
<comment type="caution">
    <text evidence="5">The sequence shown here is derived from an EMBL/GenBank/DDBJ whole genome shotgun (WGS) entry which is preliminary data.</text>
</comment>
<dbReference type="InterPro" id="IPR008979">
    <property type="entry name" value="Galactose-bd-like_sf"/>
</dbReference>
<dbReference type="EMBL" id="JBHULV010000021">
    <property type="protein sequence ID" value="MFD2731325.1"/>
    <property type="molecule type" value="Genomic_DNA"/>
</dbReference>
<keyword evidence="6" id="KW-1185">Reference proteome</keyword>
<accession>A0ABW5TRG0</accession>
<evidence type="ECO:0000256" key="1">
    <source>
        <dbReference type="ARBA" id="ARBA00022729"/>
    </source>
</evidence>
<dbReference type="SUPFAM" id="SSF49785">
    <property type="entry name" value="Galactose-binding domain-like"/>
    <property type="match status" value="1"/>
</dbReference>
<dbReference type="PANTHER" id="PTHR43817:SF1">
    <property type="entry name" value="HYDROLASE, FAMILY 43, PUTATIVE (AFU_ORTHOLOGUE AFUA_3G01660)-RELATED"/>
    <property type="match status" value="1"/>
</dbReference>
<dbReference type="NCBIfam" id="NF045579">
    <property type="entry name" value="rhamnoside_JR"/>
    <property type="match status" value="1"/>
</dbReference>
<evidence type="ECO:0000259" key="4">
    <source>
        <dbReference type="Pfam" id="PF22666"/>
    </source>
</evidence>
<gene>
    <name evidence="5" type="ORF">ACFSSE_06375</name>
</gene>
<dbReference type="Pfam" id="PF17132">
    <property type="entry name" value="Glyco_hydro_106"/>
    <property type="match status" value="2"/>
</dbReference>
<feature type="domain" description="Beta-mannosidase-like galactose-binding" evidence="4">
    <location>
        <begin position="964"/>
        <end position="1039"/>
    </location>
</feature>
<feature type="signal peptide" evidence="3">
    <location>
        <begin position="1"/>
        <end position="21"/>
    </location>
</feature>
<dbReference type="RefSeq" id="WP_379042654.1">
    <property type="nucleotide sequence ID" value="NZ_JBHSKW010000026.1"/>
</dbReference>